<feature type="region of interest" description="Disordered" evidence="1">
    <location>
        <begin position="26"/>
        <end position="48"/>
    </location>
</feature>
<keyword evidence="3" id="KW-1185">Reference proteome</keyword>
<reference evidence="2" key="1">
    <citation type="journal article" date="2023" name="G3 (Bethesda)">
        <title>A reference genome for the long-term kleptoplast-retaining sea slug Elysia crispata morphotype clarki.</title>
        <authorList>
            <person name="Eastman K.E."/>
            <person name="Pendleton A.L."/>
            <person name="Shaikh M.A."/>
            <person name="Suttiyut T."/>
            <person name="Ogas R."/>
            <person name="Tomko P."/>
            <person name="Gavelis G."/>
            <person name="Widhalm J.R."/>
            <person name="Wisecaver J.H."/>
        </authorList>
    </citation>
    <scope>NUCLEOTIDE SEQUENCE</scope>
    <source>
        <strain evidence="2">ECLA1</strain>
    </source>
</reference>
<organism evidence="2 3">
    <name type="scientific">Elysia crispata</name>
    <name type="common">lettuce slug</name>
    <dbReference type="NCBI Taxonomy" id="231223"/>
    <lineage>
        <taxon>Eukaryota</taxon>
        <taxon>Metazoa</taxon>
        <taxon>Spiralia</taxon>
        <taxon>Lophotrochozoa</taxon>
        <taxon>Mollusca</taxon>
        <taxon>Gastropoda</taxon>
        <taxon>Heterobranchia</taxon>
        <taxon>Euthyneura</taxon>
        <taxon>Panpulmonata</taxon>
        <taxon>Sacoglossa</taxon>
        <taxon>Placobranchoidea</taxon>
        <taxon>Plakobranchidae</taxon>
        <taxon>Elysia</taxon>
    </lineage>
</organism>
<accession>A0AAE1CVV7</accession>
<gene>
    <name evidence="2" type="ORF">RRG08_035651</name>
</gene>
<proteinExistence type="predicted"/>
<evidence type="ECO:0000313" key="3">
    <source>
        <dbReference type="Proteomes" id="UP001283361"/>
    </source>
</evidence>
<sequence>MTEKKVEELTVPVNKLSEKIDAINIQIGTPPSASVPESQSDSRSRPFKDCGIPDNDIDHAACSTIDVAQEFERVRDKLNRVSLPSSYKVHDSAAGIKQDCKPALKVISRCARFAETGHKQLSTFERDDNGMFCLSDDEMQSLFTIFAAQSSFLKAEYSSLVVKSSFSAETSRLIRAFENNTSTFSESSLRNIRVAAELSSLSSLTAQPQFSAQPARRGYFRRRGNYSGGSRLWDRATQGGGFPSNTADFPSRREADDN</sequence>
<protein>
    <submittedName>
        <fullName evidence="2">Uncharacterized protein</fullName>
    </submittedName>
</protein>
<comment type="caution">
    <text evidence="2">The sequence shown here is derived from an EMBL/GenBank/DDBJ whole genome shotgun (WGS) entry which is preliminary data.</text>
</comment>
<feature type="compositionally biased region" description="Polar residues" evidence="1">
    <location>
        <begin position="26"/>
        <end position="39"/>
    </location>
</feature>
<evidence type="ECO:0000256" key="1">
    <source>
        <dbReference type="SAM" id="MobiDB-lite"/>
    </source>
</evidence>
<dbReference type="AlphaFoldDB" id="A0AAE1CVV7"/>
<evidence type="ECO:0000313" key="2">
    <source>
        <dbReference type="EMBL" id="KAK3738771.1"/>
    </source>
</evidence>
<dbReference type="EMBL" id="JAWDGP010006574">
    <property type="protein sequence ID" value="KAK3738771.1"/>
    <property type="molecule type" value="Genomic_DNA"/>
</dbReference>
<name>A0AAE1CVV7_9GAST</name>
<dbReference type="Proteomes" id="UP001283361">
    <property type="component" value="Unassembled WGS sequence"/>
</dbReference>
<feature type="region of interest" description="Disordered" evidence="1">
    <location>
        <begin position="228"/>
        <end position="258"/>
    </location>
</feature>